<evidence type="ECO:0000313" key="4">
    <source>
        <dbReference type="EMBL" id="SJZ64973.1"/>
    </source>
</evidence>
<protein>
    <submittedName>
        <fullName evidence="4">Polar amino acid transport system substrate-binding protein</fullName>
    </submittedName>
</protein>
<accession>A0A1T4MDF9</accession>
<dbReference type="OrthoDB" id="368655at2"/>
<dbReference type="Proteomes" id="UP000189933">
    <property type="component" value="Unassembled WGS sequence"/>
</dbReference>
<feature type="domain" description="Solute-binding protein family 3/N-terminal" evidence="3">
    <location>
        <begin position="42"/>
        <end position="265"/>
    </location>
</feature>
<dbReference type="RefSeq" id="WP_078664654.1">
    <property type="nucleotide sequence ID" value="NZ_FUXM01000004.1"/>
</dbReference>
<dbReference type="AlphaFoldDB" id="A0A1T4MDF9"/>
<organism evidence="4 5">
    <name type="scientific">Carboxydocella sporoproducens DSM 16521</name>
    <dbReference type="NCBI Taxonomy" id="1121270"/>
    <lineage>
        <taxon>Bacteria</taxon>
        <taxon>Bacillati</taxon>
        <taxon>Bacillota</taxon>
        <taxon>Clostridia</taxon>
        <taxon>Eubacteriales</taxon>
        <taxon>Clostridiales Family XVI. Incertae Sedis</taxon>
        <taxon>Carboxydocella</taxon>
    </lineage>
</organism>
<dbReference type="InterPro" id="IPR001638">
    <property type="entry name" value="Solute-binding_3/MltF_N"/>
</dbReference>
<proteinExistence type="predicted"/>
<dbReference type="Gene3D" id="3.40.190.10">
    <property type="entry name" value="Periplasmic binding protein-like II"/>
    <property type="match status" value="2"/>
</dbReference>
<dbReference type="SUPFAM" id="SSF53850">
    <property type="entry name" value="Periplasmic binding protein-like II"/>
    <property type="match status" value="1"/>
</dbReference>
<evidence type="ECO:0000313" key="5">
    <source>
        <dbReference type="Proteomes" id="UP000189933"/>
    </source>
</evidence>
<feature type="chain" id="PRO_5038402254" evidence="2">
    <location>
        <begin position="22"/>
        <end position="265"/>
    </location>
</feature>
<dbReference type="PANTHER" id="PTHR35936">
    <property type="entry name" value="MEMBRANE-BOUND LYTIC MUREIN TRANSGLYCOSYLASE F"/>
    <property type="match status" value="1"/>
</dbReference>
<gene>
    <name evidence="4" type="ORF">SAMN02745885_00514</name>
</gene>
<dbReference type="PROSITE" id="PS51257">
    <property type="entry name" value="PROKAR_LIPOPROTEIN"/>
    <property type="match status" value="1"/>
</dbReference>
<evidence type="ECO:0000256" key="1">
    <source>
        <dbReference type="ARBA" id="ARBA00022729"/>
    </source>
</evidence>
<name>A0A1T4MDF9_9FIRM</name>
<dbReference type="CDD" id="cd13624">
    <property type="entry name" value="PBP2_Arg_Lys_His"/>
    <property type="match status" value="1"/>
</dbReference>
<keyword evidence="1 2" id="KW-0732">Signal</keyword>
<feature type="signal peptide" evidence="2">
    <location>
        <begin position="1"/>
        <end position="21"/>
    </location>
</feature>
<reference evidence="5" key="1">
    <citation type="submission" date="2017-02" db="EMBL/GenBank/DDBJ databases">
        <authorList>
            <person name="Varghese N."/>
            <person name="Submissions S."/>
        </authorList>
    </citation>
    <scope>NUCLEOTIDE SEQUENCE [LARGE SCALE GENOMIC DNA]</scope>
    <source>
        <strain evidence="5">DSM 16521</strain>
    </source>
</reference>
<dbReference type="Pfam" id="PF00497">
    <property type="entry name" value="SBP_bac_3"/>
    <property type="match status" value="1"/>
</dbReference>
<evidence type="ECO:0000256" key="2">
    <source>
        <dbReference type="SAM" id="SignalP"/>
    </source>
</evidence>
<dbReference type="EMBL" id="FUXM01000004">
    <property type="protein sequence ID" value="SJZ64973.1"/>
    <property type="molecule type" value="Genomic_DNA"/>
</dbReference>
<dbReference type="PANTHER" id="PTHR35936:SF17">
    <property type="entry name" value="ARGININE-BINDING EXTRACELLULAR PROTEIN ARTP"/>
    <property type="match status" value="1"/>
</dbReference>
<dbReference type="SMART" id="SM00062">
    <property type="entry name" value="PBPb"/>
    <property type="match status" value="1"/>
</dbReference>
<evidence type="ECO:0000259" key="3">
    <source>
        <dbReference type="SMART" id="SM00062"/>
    </source>
</evidence>
<keyword evidence="5" id="KW-1185">Reference proteome</keyword>
<sequence length="265" mass="28576">MVFYKKLASMLLAASLVLTLAGCGGGQATQEKKQGNEGGKQKIVVGTDAAYAPFEYVEEGTGKIVGFDAELMQAIGEAVGLEVEMKNIGWDGLIPGLKSGSVDAVISAMTITEERAKEVSFSDSYFKAVQYIAIREGAPYSKPEDLVGKKIGVQLNTTGHFAAEKIPGVNKADIRTFDTTPAALTELVNGGVEAVVADSPVVLEFIKKNPNAKVTYFDPKFPQEDNYGIAVKKENTELLNKINEGLKKVKESGKYDELYKKYFGV</sequence>